<comment type="catalytic activity">
    <reaction evidence="7 8">
        <text>(2R)-O-phospho-3-sulfolactate + H2O = (2R)-3-sulfolactate + phosphate</text>
        <dbReference type="Rhea" id="RHEA:23416"/>
        <dbReference type="ChEBI" id="CHEBI:15377"/>
        <dbReference type="ChEBI" id="CHEBI:15597"/>
        <dbReference type="ChEBI" id="CHEBI:43474"/>
        <dbReference type="ChEBI" id="CHEBI:58738"/>
        <dbReference type="EC" id="3.1.3.71"/>
    </reaction>
</comment>
<protein>
    <recommendedName>
        <fullName evidence="4 8">Probable 2-phosphosulfolactate phosphatase</fullName>
        <ecNumber evidence="3 8">3.1.3.71</ecNumber>
    </recommendedName>
</protein>
<reference evidence="9 10" key="1">
    <citation type="submission" date="2021-12" db="EMBL/GenBank/DDBJ databases">
        <title>Genome sequencing of bacteria with rrn-lacking chromosome and rrn-plasmid.</title>
        <authorList>
            <person name="Anda M."/>
            <person name="Iwasaki W."/>
        </authorList>
    </citation>
    <scope>NUCLEOTIDE SEQUENCE [LARGE SCALE GENOMIC DNA]</scope>
    <source>
        <strain evidence="9 10">DSM 100852</strain>
    </source>
</reference>
<proteinExistence type="inferred from homology"/>
<dbReference type="GO" id="GO:0050545">
    <property type="term" value="F:sulfopyruvate decarboxylase activity"/>
    <property type="evidence" value="ECO:0007669"/>
    <property type="project" value="TreeGrafter"/>
</dbReference>
<dbReference type="InterPro" id="IPR005238">
    <property type="entry name" value="ComB-like"/>
</dbReference>
<dbReference type="KEGG" id="fax:FUAX_13280"/>
<dbReference type="PANTHER" id="PTHR37311:SF1">
    <property type="entry name" value="2-PHOSPHOSULFOLACTATE PHOSPHATASE-RELATED"/>
    <property type="match status" value="1"/>
</dbReference>
<evidence type="ECO:0000256" key="7">
    <source>
        <dbReference type="ARBA" id="ARBA00033711"/>
    </source>
</evidence>
<evidence type="ECO:0000256" key="6">
    <source>
        <dbReference type="ARBA" id="ARBA00022842"/>
    </source>
</evidence>
<evidence type="ECO:0000313" key="10">
    <source>
        <dbReference type="Proteomes" id="UP001348817"/>
    </source>
</evidence>
<evidence type="ECO:0000256" key="2">
    <source>
        <dbReference type="ARBA" id="ARBA00009997"/>
    </source>
</evidence>
<dbReference type="HAMAP" id="MF_00490">
    <property type="entry name" value="ComB"/>
    <property type="match status" value="1"/>
</dbReference>
<dbReference type="InterPro" id="IPR036702">
    <property type="entry name" value="ComB-like_sf"/>
</dbReference>
<dbReference type="PANTHER" id="PTHR37311">
    <property type="entry name" value="2-PHOSPHOSULFOLACTATE PHOSPHATASE-RELATED"/>
    <property type="match status" value="1"/>
</dbReference>
<dbReference type="GO" id="GO:0000287">
    <property type="term" value="F:magnesium ion binding"/>
    <property type="evidence" value="ECO:0007669"/>
    <property type="project" value="UniProtKB-UniRule"/>
</dbReference>
<evidence type="ECO:0000256" key="4">
    <source>
        <dbReference type="ARBA" id="ARBA00021948"/>
    </source>
</evidence>
<keyword evidence="6 8" id="KW-0460">Magnesium</keyword>
<dbReference type="GO" id="GO:0050532">
    <property type="term" value="F:2-phosphosulfolactate phosphatase activity"/>
    <property type="evidence" value="ECO:0007669"/>
    <property type="project" value="UniProtKB-UniRule"/>
</dbReference>
<dbReference type="RefSeq" id="WP_338394123.1">
    <property type="nucleotide sequence ID" value="NZ_AP025314.1"/>
</dbReference>
<evidence type="ECO:0000256" key="3">
    <source>
        <dbReference type="ARBA" id="ARBA00012953"/>
    </source>
</evidence>
<keyword evidence="10" id="KW-1185">Reference proteome</keyword>
<dbReference type="Proteomes" id="UP001348817">
    <property type="component" value="Chromosome"/>
</dbReference>
<gene>
    <name evidence="8 9" type="primary">comB</name>
    <name evidence="9" type="ORF">FUAX_13280</name>
</gene>
<name>A0AAU9CIZ9_9BACT</name>
<keyword evidence="5 8" id="KW-0378">Hydrolase</keyword>
<accession>A0AAU9CIZ9</accession>
<evidence type="ECO:0000256" key="5">
    <source>
        <dbReference type="ARBA" id="ARBA00022801"/>
    </source>
</evidence>
<evidence type="ECO:0000256" key="1">
    <source>
        <dbReference type="ARBA" id="ARBA00001946"/>
    </source>
</evidence>
<dbReference type="Pfam" id="PF04029">
    <property type="entry name" value="2-ph_phosp"/>
    <property type="match status" value="1"/>
</dbReference>
<sequence>MNIEVCASPDLSGLFDLEGKVAVVVDILRATSCMTAGIAEGVSAIRPVSDLEVCRGLMSEDYVGAAERNGAKVDGFDIGNSPFSYMDPEMKGAKVAVTTTNGTVAIERSKSAERIIIGSFLNLSSVASYVRKLGLDVVIVCAGWKGRPNLEDTLFAGALAEKLAGNYESSCDSLLMAKVLWEKAKLDLSALVYKSAHVARLKRLNIGKDIELCMEIDRYGVVPEVNAEGEIVKAIF</sequence>
<dbReference type="SUPFAM" id="SSF142823">
    <property type="entry name" value="ComB-like"/>
    <property type="match status" value="1"/>
</dbReference>
<dbReference type="Gene3D" id="3.90.1560.10">
    <property type="entry name" value="ComB-like"/>
    <property type="match status" value="1"/>
</dbReference>
<evidence type="ECO:0000256" key="8">
    <source>
        <dbReference type="HAMAP-Rule" id="MF_00490"/>
    </source>
</evidence>
<comment type="cofactor">
    <cofactor evidence="1 8">
        <name>Mg(2+)</name>
        <dbReference type="ChEBI" id="CHEBI:18420"/>
    </cofactor>
</comment>
<organism evidence="9 10">
    <name type="scientific">Fulvitalea axinellae</name>
    <dbReference type="NCBI Taxonomy" id="1182444"/>
    <lineage>
        <taxon>Bacteria</taxon>
        <taxon>Pseudomonadati</taxon>
        <taxon>Bacteroidota</taxon>
        <taxon>Cytophagia</taxon>
        <taxon>Cytophagales</taxon>
        <taxon>Persicobacteraceae</taxon>
        <taxon>Fulvitalea</taxon>
    </lineage>
</organism>
<evidence type="ECO:0000313" key="9">
    <source>
        <dbReference type="EMBL" id="BDD08896.1"/>
    </source>
</evidence>
<comment type="similarity">
    <text evidence="2 8">Belongs to the ComB family.</text>
</comment>
<dbReference type="EMBL" id="AP025314">
    <property type="protein sequence ID" value="BDD08896.1"/>
    <property type="molecule type" value="Genomic_DNA"/>
</dbReference>
<dbReference type="EC" id="3.1.3.71" evidence="3 8"/>
<dbReference type="AlphaFoldDB" id="A0AAU9CIZ9"/>